<keyword evidence="3" id="KW-1185">Reference proteome</keyword>
<dbReference type="InterPro" id="IPR046947">
    <property type="entry name" value="LytR-like"/>
</dbReference>
<gene>
    <name evidence="2" type="ORF">RA086_06245</name>
</gene>
<evidence type="ECO:0000313" key="3">
    <source>
        <dbReference type="Proteomes" id="UP001227831"/>
    </source>
</evidence>
<dbReference type="PANTHER" id="PTHR37299">
    <property type="entry name" value="TRANSCRIPTIONAL REGULATOR-RELATED"/>
    <property type="match status" value="1"/>
</dbReference>
<name>A0ABU1A8G5_9LACO</name>
<dbReference type="PANTHER" id="PTHR37299:SF4">
    <property type="entry name" value="TRANSCRIPTIONAL REGULATOR"/>
    <property type="match status" value="1"/>
</dbReference>
<organism evidence="2 3">
    <name type="scientific">Lactiplantibacillus brownii</name>
    <dbReference type="NCBI Taxonomy" id="3069269"/>
    <lineage>
        <taxon>Bacteria</taxon>
        <taxon>Bacillati</taxon>
        <taxon>Bacillota</taxon>
        <taxon>Bacilli</taxon>
        <taxon>Lactobacillales</taxon>
        <taxon>Lactobacillaceae</taxon>
        <taxon>Lactiplantibacillus</taxon>
    </lineage>
</organism>
<keyword evidence="2" id="KW-0238">DNA-binding</keyword>
<accession>A0ABU1A8G5</accession>
<comment type="caution">
    <text evidence="2">The sequence shown here is derived from an EMBL/GenBank/DDBJ whole genome shotgun (WGS) entry which is preliminary data.</text>
</comment>
<dbReference type="Pfam" id="PF04397">
    <property type="entry name" value="LytTR"/>
    <property type="match status" value="1"/>
</dbReference>
<dbReference type="RefSeq" id="WP_308702990.1">
    <property type="nucleotide sequence ID" value="NZ_AP027463.1"/>
</dbReference>
<evidence type="ECO:0000313" key="2">
    <source>
        <dbReference type="EMBL" id="MDQ7937226.1"/>
    </source>
</evidence>
<dbReference type="Proteomes" id="UP001227831">
    <property type="component" value="Unassembled WGS sequence"/>
</dbReference>
<proteinExistence type="predicted"/>
<dbReference type="Gene3D" id="2.40.50.1020">
    <property type="entry name" value="LytTr DNA-binding domain"/>
    <property type="match status" value="1"/>
</dbReference>
<protein>
    <submittedName>
        <fullName evidence="2">LytTR family DNA-binding domain-containing protein</fullName>
    </submittedName>
</protein>
<sequence length="149" mass="16822">MTIKTEPDLTTPALTLHLPVNYPGAEQLLAQLQNLSAQAATLTVSQAGHTVQLPLATILFFEAEGHQVRAHTCKTSYQTKRHLYELATQLPPNFLRVSKSAIVNTQAIYSLTKSLTGNLIEFNHTHKQLYASRRYYRDLKLTLEKETFK</sequence>
<dbReference type="InterPro" id="IPR007492">
    <property type="entry name" value="LytTR_DNA-bd_dom"/>
</dbReference>
<evidence type="ECO:0000259" key="1">
    <source>
        <dbReference type="PROSITE" id="PS50930"/>
    </source>
</evidence>
<dbReference type="EMBL" id="JAVCWF010000001">
    <property type="protein sequence ID" value="MDQ7937226.1"/>
    <property type="molecule type" value="Genomic_DNA"/>
</dbReference>
<feature type="domain" description="HTH LytTR-type" evidence="1">
    <location>
        <begin position="42"/>
        <end position="145"/>
    </location>
</feature>
<reference evidence="2 3" key="1">
    <citation type="journal article" date="2023" name="Int. J. Syst. Evol. Microbiol.">
        <title>Lactiplantibacillus brownii sp. nov., a novel psychrotolerant species isolated from sauerkraut.</title>
        <authorList>
            <person name="Heng Y.C."/>
            <person name="Silvaraju S."/>
            <person name="Lee J.K.Y."/>
            <person name="Kittelmann S."/>
        </authorList>
    </citation>
    <scope>NUCLEOTIDE SEQUENCE [LARGE SCALE GENOMIC DNA]</scope>
    <source>
        <strain evidence="2 3">WILCCON 0030</strain>
    </source>
</reference>
<dbReference type="PROSITE" id="PS50930">
    <property type="entry name" value="HTH_LYTTR"/>
    <property type="match status" value="1"/>
</dbReference>
<dbReference type="GO" id="GO:0003677">
    <property type="term" value="F:DNA binding"/>
    <property type="evidence" value="ECO:0007669"/>
    <property type="project" value="UniProtKB-KW"/>
</dbReference>
<dbReference type="SMART" id="SM00850">
    <property type="entry name" value="LytTR"/>
    <property type="match status" value="1"/>
</dbReference>